<dbReference type="PANTHER" id="PTHR37488">
    <property type="entry name" value="DUF1275 DOMAIN-CONTAINING PROTEIN"/>
    <property type="match status" value="1"/>
</dbReference>
<comment type="caution">
    <text evidence="4">The sequence shown here is derived from an EMBL/GenBank/DDBJ whole genome shotgun (WGS) entry which is preliminary data.</text>
</comment>
<feature type="region of interest" description="Disordered" evidence="3">
    <location>
        <begin position="1"/>
        <end position="25"/>
    </location>
</feature>
<dbReference type="PANTHER" id="PTHR37488:SF2">
    <property type="entry name" value="DUF1275 DOMAIN-CONTAINING PROTEIN"/>
    <property type="match status" value="1"/>
</dbReference>
<dbReference type="GO" id="GO:0003735">
    <property type="term" value="F:structural constituent of ribosome"/>
    <property type="evidence" value="ECO:0007669"/>
    <property type="project" value="InterPro"/>
</dbReference>
<reference evidence="4 5" key="1">
    <citation type="submission" date="2019-02" db="EMBL/GenBank/DDBJ databases">
        <title>Genome sequencing of the rare red list fungi Hericium alpestre (H. flagellum).</title>
        <authorList>
            <person name="Buettner E."/>
            <person name="Kellner H."/>
        </authorList>
    </citation>
    <scope>NUCLEOTIDE SEQUENCE [LARGE SCALE GENOMIC DNA]</scope>
    <source>
        <strain evidence="4 5">DSM 108284</strain>
    </source>
</reference>
<dbReference type="Pfam" id="PF06912">
    <property type="entry name" value="DUF1275"/>
    <property type="match status" value="1"/>
</dbReference>
<dbReference type="GO" id="GO:0006412">
    <property type="term" value="P:translation"/>
    <property type="evidence" value="ECO:0007669"/>
    <property type="project" value="InterPro"/>
</dbReference>
<dbReference type="EMBL" id="SFCI01001767">
    <property type="protein sequence ID" value="TFY74992.1"/>
    <property type="molecule type" value="Genomic_DNA"/>
</dbReference>
<evidence type="ECO:0000256" key="1">
    <source>
        <dbReference type="ARBA" id="ARBA00022980"/>
    </source>
</evidence>
<keyword evidence="5" id="KW-1185">Reference proteome</keyword>
<protein>
    <submittedName>
        <fullName evidence="4">Uncharacterized protein</fullName>
    </submittedName>
</protein>
<evidence type="ECO:0000313" key="4">
    <source>
        <dbReference type="EMBL" id="TFY74992.1"/>
    </source>
</evidence>
<gene>
    <name evidence="4" type="ORF">EWM64_g9020</name>
</gene>
<accession>A0A4Y9ZJT5</accession>
<organism evidence="4 5">
    <name type="scientific">Hericium alpestre</name>
    <dbReference type="NCBI Taxonomy" id="135208"/>
    <lineage>
        <taxon>Eukaryota</taxon>
        <taxon>Fungi</taxon>
        <taxon>Dikarya</taxon>
        <taxon>Basidiomycota</taxon>
        <taxon>Agaricomycotina</taxon>
        <taxon>Agaricomycetes</taxon>
        <taxon>Russulales</taxon>
        <taxon>Hericiaceae</taxon>
        <taxon>Hericium</taxon>
    </lineage>
</organism>
<evidence type="ECO:0000256" key="3">
    <source>
        <dbReference type="SAM" id="MobiDB-lite"/>
    </source>
</evidence>
<dbReference type="OrthoDB" id="5288586at2759"/>
<evidence type="ECO:0000256" key="2">
    <source>
        <dbReference type="ARBA" id="ARBA00023274"/>
    </source>
</evidence>
<evidence type="ECO:0000313" key="5">
    <source>
        <dbReference type="Proteomes" id="UP000298061"/>
    </source>
</evidence>
<keyword evidence="1" id="KW-0689">Ribosomal protein</keyword>
<keyword evidence="2" id="KW-0687">Ribonucleoprotein</keyword>
<dbReference type="AlphaFoldDB" id="A0A4Y9ZJT5"/>
<sequence length="174" mass="18590">MAETAPVSKAEEAGDGDLPRPVSAHSSSLKLIPSGLRDYLFTEVEPSSSTLPLAAYCFMTGYMPPSDAISFSAIFVWCGFQTGNSVQLALALARLFQGPPGHRDTSFHLADQQALTSLLTFVFGASIGRIEDVTPVPTDSTRRKGGRRASPSLIGTAVKNMYWAIVDVCTVCCQ</sequence>
<dbReference type="STRING" id="135208.A0A4Y9ZJT5"/>
<dbReference type="Gene3D" id="3.30.420.80">
    <property type="entry name" value="Ribosomal protein S11"/>
    <property type="match status" value="1"/>
</dbReference>
<name>A0A4Y9ZJT5_9AGAM</name>
<dbReference type="Proteomes" id="UP000298061">
    <property type="component" value="Unassembled WGS sequence"/>
</dbReference>
<dbReference type="GO" id="GO:1990904">
    <property type="term" value="C:ribonucleoprotein complex"/>
    <property type="evidence" value="ECO:0007669"/>
    <property type="project" value="UniProtKB-KW"/>
</dbReference>
<dbReference type="InterPro" id="IPR010699">
    <property type="entry name" value="DUF1275"/>
</dbReference>
<dbReference type="GO" id="GO:0005840">
    <property type="term" value="C:ribosome"/>
    <property type="evidence" value="ECO:0007669"/>
    <property type="project" value="UniProtKB-KW"/>
</dbReference>
<dbReference type="InterPro" id="IPR036967">
    <property type="entry name" value="Ribosomal_uS11_sf"/>
</dbReference>
<proteinExistence type="predicted"/>